<evidence type="ECO:0000313" key="2">
    <source>
        <dbReference type="Proteomes" id="UP001205843"/>
    </source>
</evidence>
<organism evidence="1 2">
    <name type="scientific">Natronocella acetinitrilica</name>
    <dbReference type="NCBI Taxonomy" id="414046"/>
    <lineage>
        <taxon>Bacteria</taxon>
        <taxon>Pseudomonadati</taxon>
        <taxon>Pseudomonadota</taxon>
        <taxon>Gammaproteobacteria</taxon>
        <taxon>Chromatiales</taxon>
        <taxon>Ectothiorhodospiraceae</taxon>
        <taxon>Natronocella</taxon>
    </lineage>
</organism>
<name>A0AAE3G223_9GAMM</name>
<sequence>MSEEARTLAEQFGGVWGEHPEVPVSDWAYEVRNEDTRVGYWDYVLGRLED</sequence>
<gene>
    <name evidence="1" type="ORF">J2T57_001413</name>
</gene>
<comment type="caution">
    <text evidence="1">The sequence shown here is derived from an EMBL/GenBank/DDBJ whole genome shotgun (WGS) entry which is preliminary data.</text>
</comment>
<proteinExistence type="predicted"/>
<reference evidence="1" key="1">
    <citation type="submission" date="2022-03" db="EMBL/GenBank/DDBJ databases">
        <title>Genomic Encyclopedia of Type Strains, Phase III (KMG-III): the genomes of soil and plant-associated and newly described type strains.</title>
        <authorList>
            <person name="Whitman W."/>
        </authorList>
    </citation>
    <scope>NUCLEOTIDE SEQUENCE</scope>
    <source>
        <strain evidence="1">ANL 6-2</strain>
    </source>
</reference>
<protein>
    <submittedName>
        <fullName evidence="1">Uncharacterized protein</fullName>
    </submittedName>
</protein>
<dbReference type="Proteomes" id="UP001205843">
    <property type="component" value="Unassembled WGS sequence"/>
</dbReference>
<dbReference type="EMBL" id="JALJXV010000003">
    <property type="protein sequence ID" value="MCP1674311.1"/>
    <property type="molecule type" value="Genomic_DNA"/>
</dbReference>
<dbReference type="RefSeq" id="WP_253476230.1">
    <property type="nucleotide sequence ID" value="NZ_JALJXV010000003.1"/>
</dbReference>
<keyword evidence="2" id="KW-1185">Reference proteome</keyword>
<evidence type="ECO:0000313" key="1">
    <source>
        <dbReference type="EMBL" id="MCP1674311.1"/>
    </source>
</evidence>
<accession>A0AAE3G223</accession>
<dbReference type="AlphaFoldDB" id="A0AAE3G223"/>